<accession>A0ABN2WIF7</accession>
<name>A0ABN2WIF7_9ACTN</name>
<dbReference type="Proteomes" id="UP001500016">
    <property type="component" value="Unassembled WGS sequence"/>
</dbReference>
<evidence type="ECO:0008006" key="4">
    <source>
        <dbReference type="Google" id="ProtNLM"/>
    </source>
</evidence>
<comment type="caution">
    <text evidence="2">The sequence shown here is derived from an EMBL/GenBank/DDBJ whole genome shotgun (WGS) entry which is preliminary data.</text>
</comment>
<feature type="region of interest" description="Disordered" evidence="1">
    <location>
        <begin position="129"/>
        <end position="185"/>
    </location>
</feature>
<evidence type="ECO:0000313" key="2">
    <source>
        <dbReference type="EMBL" id="GAA2092427.1"/>
    </source>
</evidence>
<dbReference type="EMBL" id="BAAAPE010000015">
    <property type="protein sequence ID" value="GAA2092427.1"/>
    <property type="molecule type" value="Genomic_DNA"/>
</dbReference>
<evidence type="ECO:0000313" key="3">
    <source>
        <dbReference type="Proteomes" id="UP001500016"/>
    </source>
</evidence>
<protein>
    <recommendedName>
        <fullName evidence="4">RHS repeat-associated core domain-containing protein</fullName>
    </recommendedName>
</protein>
<keyword evidence="3" id="KW-1185">Reference proteome</keyword>
<sequence>MVKESCLRCYDKVCPRRQAARTDSKWIDFSQNTALTQGGKEFQVKYASTDNSERVQFGDTALHHGPLGLFAQTTGGVDMTFTREVGGTLNSFRTEGKSYYYLTDALGSTEAVVNDQGEKVNTYYYSPRGVTVPTEKAPSPTASRQLPGPDAALPQRGSLLRHPHRPLHPTRPLRSGGQPVPVRVR</sequence>
<evidence type="ECO:0000256" key="1">
    <source>
        <dbReference type="SAM" id="MobiDB-lite"/>
    </source>
</evidence>
<feature type="compositionally biased region" description="Basic residues" evidence="1">
    <location>
        <begin position="159"/>
        <end position="168"/>
    </location>
</feature>
<organism evidence="2 3">
    <name type="scientific">Streptomyces albiaxialis</name>
    <dbReference type="NCBI Taxonomy" id="329523"/>
    <lineage>
        <taxon>Bacteria</taxon>
        <taxon>Bacillati</taxon>
        <taxon>Actinomycetota</taxon>
        <taxon>Actinomycetes</taxon>
        <taxon>Kitasatosporales</taxon>
        <taxon>Streptomycetaceae</taxon>
        <taxon>Streptomyces</taxon>
    </lineage>
</organism>
<proteinExistence type="predicted"/>
<dbReference type="Gene3D" id="2.180.10.10">
    <property type="entry name" value="RHS repeat-associated core"/>
    <property type="match status" value="1"/>
</dbReference>
<gene>
    <name evidence="2" type="ORF">GCM10009801_58920</name>
</gene>
<reference evidence="2 3" key="1">
    <citation type="journal article" date="2019" name="Int. J. Syst. Evol. Microbiol.">
        <title>The Global Catalogue of Microorganisms (GCM) 10K type strain sequencing project: providing services to taxonomists for standard genome sequencing and annotation.</title>
        <authorList>
            <consortium name="The Broad Institute Genomics Platform"/>
            <consortium name="The Broad Institute Genome Sequencing Center for Infectious Disease"/>
            <person name="Wu L."/>
            <person name="Ma J."/>
        </authorList>
    </citation>
    <scope>NUCLEOTIDE SEQUENCE [LARGE SCALE GENOMIC DNA]</scope>
    <source>
        <strain evidence="2 3">JCM 15478</strain>
    </source>
</reference>